<name>A0AAE1EZQ2_PETCI</name>
<feature type="domain" description="WAPL" evidence="3">
    <location>
        <begin position="695"/>
        <end position="1239"/>
    </location>
</feature>
<comment type="caution">
    <text evidence="4">The sequence shown here is derived from an EMBL/GenBank/DDBJ whole genome shotgun (WGS) entry which is preliminary data.</text>
</comment>
<feature type="region of interest" description="Disordered" evidence="2">
    <location>
        <begin position="1262"/>
        <end position="1288"/>
    </location>
</feature>
<feature type="compositionally biased region" description="Basic and acidic residues" evidence="2">
    <location>
        <begin position="245"/>
        <end position="255"/>
    </location>
</feature>
<dbReference type="InterPro" id="IPR016024">
    <property type="entry name" value="ARM-type_fold"/>
</dbReference>
<dbReference type="Pfam" id="PF07814">
    <property type="entry name" value="WAPL"/>
    <property type="match status" value="1"/>
</dbReference>
<dbReference type="Gene3D" id="1.25.10.10">
    <property type="entry name" value="Leucine-rich Repeat Variant"/>
    <property type="match status" value="1"/>
</dbReference>
<organism evidence="4 5">
    <name type="scientific">Petrolisthes cinctipes</name>
    <name type="common">Flat porcelain crab</name>
    <dbReference type="NCBI Taxonomy" id="88211"/>
    <lineage>
        <taxon>Eukaryota</taxon>
        <taxon>Metazoa</taxon>
        <taxon>Ecdysozoa</taxon>
        <taxon>Arthropoda</taxon>
        <taxon>Crustacea</taxon>
        <taxon>Multicrustacea</taxon>
        <taxon>Malacostraca</taxon>
        <taxon>Eumalacostraca</taxon>
        <taxon>Eucarida</taxon>
        <taxon>Decapoda</taxon>
        <taxon>Pleocyemata</taxon>
        <taxon>Anomura</taxon>
        <taxon>Galatheoidea</taxon>
        <taxon>Porcellanidae</taxon>
        <taxon>Petrolisthes</taxon>
    </lineage>
</organism>
<feature type="compositionally biased region" description="Basic and acidic residues" evidence="2">
    <location>
        <begin position="66"/>
        <end position="75"/>
    </location>
</feature>
<feature type="compositionally biased region" description="Polar residues" evidence="2">
    <location>
        <begin position="179"/>
        <end position="243"/>
    </location>
</feature>
<evidence type="ECO:0000313" key="4">
    <source>
        <dbReference type="EMBL" id="KAK3864719.1"/>
    </source>
</evidence>
<dbReference type="PANTHER" id="PTHR22100">
    <property type="entry name" value="WINGS APART-LIKE PROTEIN HOMOLOG"/>
    <property type="match status" value="1"/>
</dbReference>
<gene>
    <name evidence="4" type="ORF">Pcinc_029613</name>
</gene>
<feature type="compositionally biased region" description="Low complexity" evidence="2">
    <location>
        <begin position="311"/>
        <end position="323"/>
    </location>
</feature>
<reference evidence="4" key="1">
    <citation type="submission" date="2023-10" db="EMBL/GenBank/DDBJ databases">
        <title>Genome assemblies of two species of porcelain crab, Petrolisthes cinctipes and Petrolisthes manimaculis (Anomura: Porcellanidae).</title>
        <authorList>
            <person name="Angst P."/>
        </authorList>
    </citation>
    <scope>NUCLEOTIDE SEQUENCE</scope>
    <source>
        <strain evidence="4">PB745_01</strain>
        <tissue evidence="4">Gill</tissue>
    </source>
</reference>
<dbReference type="InterPro" id="IPR011989">
    <property type="entry name" value="ARM-like"/>
</dbReference>
<evidence type="ECO:0000256" key="1">
    <source>
        <dbReference type="ARBA" id="ARBA00006854"/>
    </source>
</evidence>
<dbReference type="PROSITE" id="PS51271">
    <property type="entry name" value="WAPL"/>
    <property type="match status" value="1"/>
</dbReference>
<feature type="compositionally biased region" description="Basic and acidic residues" evidence="2">
    <location>
        <begin position="625"/>
        <end position="639"/>
    </location>
</feature>
<keyword evidence="5" id="KW-1185">Reference proteome</keyword>
<dbReference type="InterPro" id="IPR012502">
    <property type="entry name" value="WAPL_dom"/>
</dbReference>
<feature type="region of interest" description="Disordered" evidence="2">
    <location>
        <begin position="569"/>
        <end position="648"/>
    </location>
</feature>
<feature type="compositionally biased region" description="Basic and acidic residues" evidence="2">
    <location>
        <begin position="326"/>
        <end position="339"/>
    </location>
</feature>
<feature type="compositionally biased region" description="Polar residues" evidence="2">
    <location>
        <begin position="259"/>
        <end position="279"/>
    </location>
</feature>
<feature type="compositionally biased region" description="Basic and acidic residues" evidence="2">
    <location>
        <begin position="606"/>
        <end position="616"/>
    </location>
</feature>
<feature type="compositionally biased region" description="Basic and acidic residues" evidence="2">
    <location>
        <begin position="1262"/>
        <end position="1282"/>
    </location>
</feature>
<sequence length="1288" mass="142261">MSGRYSRTYSRKKAVPHPPISQFDKLVTEASSSNSTKPSATKTAGHVGKWGITSFTSLRGINGGLGKDDGKRFLDDSPPSTHGDSAYTFDGGNPANGASLQVKPPNKPFSRPRKFFKSRATEEVPEPVKSVSDKTRGKVSDGFCNMKIPPLSSFETPESSTQGSQGSESNQGKQGSESNQGKQGSVSNQGKQGSESNQGKQGSESNQGKQGSVSNQGKQGSVSNQGKQGSESNQGKQGNQVTVKDSVELSKENVFDKLVTTSVPKPNNETVHSSRSSSGIKLKIFKSRNVASCSQETYSSTVELPSDDSRAGSASTSVASSPSTKDLSEENRDSSEELAHLGSPQSQYKDSQVTLSSISLRDHKLSSPERQASPNRTCNTTIDTSYEYDGLIDQRSGLPVEMCMEDRLSFSGNKSNSESAQCTVKTDYNSKLSKSDELNKYLSKNLIPTACDIDTRQNALSSETCDASMSEDFDIFDDVGSGEYSEPQKTPPPTERGESPCNSGGGQDADGNSFDLFSTDFDENEIVDRTSIDCLAPAEAPLKEDNLDDTQEMEDLLFTSQGSLLTSQTSTSSYESYKVSQASKSQNKAMKKSEQPPLVKKRSIFKSRDADRDAKKRATYRHKWHDHEHEKEDGSKEPPKTLQSTQSVSSAASSYDDFDFEPTAPLKRVHTWPGPSTGDLDDSSEAQSVTSVKCAKGAKQFYTVVKNVKKTHQLQESGEFQEFNDDVEYFLDALRPSMPVSTRCLAALNLAQKCMVPAFIMHLRAHGTVIKFFSALSDAHSDHRLAICAATVMFTLSQDRLNMDLDRDSLELMLNLLDTDTDATANVPPADQLFVTQNIKRIRELCHDMQKKGHAKHLNLDNINAGHLAMETLLSLTSKRAGEWFKEELRELGGVEHLVRTIKNCTQAFTLNLETWTRPLLEKMSKVDRCLKVLENVTHQNSANQEYLLQYQNGIFPEKLMSLYKLCHVEVPLYSTCEASRSSTLNTATTTTTTTTTTATAAANTTKSISTGGIPTGELLVQTLLTTIKVLINLTHNSGKEALGSKLLGNQQEVYDLSLHCLLIMPKYLAPDPRFELLILSCCLLLNLVEHSKVNRNILMKTNAPDCMAKDNDNIFPVVRKKKGAMQALVELFYRSEESARQQEAHTNEIIDHDLTEQNKQKEDEKREDEIEETVAKLLQKAGHHMEDTLIAAYTALLTGYCIMEDEKCEAEIRAMLPDGNYSLMVTVLKKFLRFMDLTASTSLLRSLKPTERVVKYMEKLDSNPEVEKEEERKKQEAKEMEFDAFGF</sequence>
<feature type="compositionally biased region" description="Low complexity" evidence="2">
    <location>
        <begin position="158"/>
        <end position="178"/>
    </location>
</feature>
<dbReference type="InterPro" id="IPR039874">
    <property type="entry name" value="WAPL"/>
</dbReference>
<feature type="region of interest" description="Disordered" evidence="2">
    <location>
        <begin position="476"/>
        <end position="517"/>
    </location>
</feature>
<dbReference type="PANTHER" id="PTHR22100:SF13">
    <property type="entry name" value="WINGS APART-LIKE PROTEIN HOMOLOG"/>
    <property type="match status" value="1"/>
</dbReference>
<evidence type="ECO:0000259" key="3">
    <source>
        <dbReference type="PROSITE" id="PS51271"/>
    </source>
</evidence>
<feature type="region of interest" description="Disordered" evidence="2">
    <location>
        <begin position="1147"/>
        <end position="1169"/>
    </location>
</feature>
<accession>A0AAE1EZQ2</accession>
<dbReference type="SUPFAM" id="SSF48371">
    <property type="entry name" value="ARM repeat"/>
    <property type="match status" value="1"/>
</dbReference>
<comment type="similarity">
    <text evidence="1">Belongs to the WAPL family.</text>
</comment>
<feature type="compositionally biased region" description="Polar residues" evidence="2">
    <location>
        <begin position="574"/>
        <end position="588"/>
    </location>
</feature>
<protein>
    <recommendedName>
        <fullName evidence="3">WAPL domain-containing protein</fullName>
    </recommendedName>
</protein>
<feature type="compositionally biased region" description="Polar residues" evidence="2">
    <location>
        <begin position="343"/>
        <end position="356"/>
    </location>
</feature>
<feature type="region of interest" description="Disordered" evidence="2">
    <location>
        <begin position="1"/>
        <end position="22"/>
    </location>
</feature>
<evidence type="ECO:0000256" key="2">
    <source>
        <dbReference type="SAM" id="MobiDB-lite"/>
    </source>
</evidence>
<dbReference type="EMBL" id="JAWQEG010003730">
    <property type="protein sequence ID" value="KAK3864719.1"/>
    <property type="molecule type" value="Genomic_DNA"/>
</dbReference>
<evidence type="ECO:0000313" key="5">
    <source>
        <dbReference type="Proteomes" id="UP001286313"/>
    </source>
</evidence>
<dbReference type="InterPro" id="IPR022771">
    <property type="entry name" value="WAPL_C"/>
</dbReference>
<feature type="region of interest" description="Disordered" evidence="2">
    <location>
        <begin position="61"/>
        <end position="282"/>
    </location>
</feature>
<proteinExistence type="inferred from homology"/>
<feature type="region of interest" description="Disordered" evidence="2">
    <location>
        <begin position="295"/>
        <end position="356"/>
    </location>
</feature>
<dbReference type="Proteomes" id="UP001286313">
    <property type="component" value="Unassembled WGS sequence"/>
</dbReference>